<organism evidence="8 9">
    <name type="scientific">Testicularia cyperi</name>
    <dbReference type="NCBI Taxonomy" id="1882483"/>
    <lineage>
        <taxon>Eukaryota</taxon>
        <taxon>Fungi</taxon>
        <taxon>Dikarya</taxon>
        <taxon>Basidiomycota</taxon>
        <taxon>Ustilaginomycotina</taxon>
        <taxon>Ustilaginomycetes</taxon>
        <taxon>Ustilaginales</taxon>
        <taxon>Anthracoideaceae</taxon>
        <taxon>Testicularia</taxon>
    </lineage>
</organism>
<dbReference type="GO" id="GO:0006811">
    <property type="term" value="P:monoatomic ion transport"/>
    <property type="evidence" value="ECO:0007669"/>
    <property type="project" value="UniProtKB-KW"/>
</dbReference>
<evidence type="ECO:0000256" key="1">
    <source>
        <dbReference type="ARBA" id="ARBA00004127"/>
    </source>
</evidence>
<evidence type="ECO:0000313" key="9">
    <source>
        <dbReference type="Proteomes" id="UP000246740"/>
    </source>
</evidence>
<dbReference type="GO" id="GO:0022857">
    <property type="term" value="F:transmembrane transporter activity"/>
    <property type="evidence" value="ECO:0007669"/>
    <property type="project" value="InterPro"/>
</dbReference>
<feature type="transmembrane region" description="Helical" evidence="7">
    <location>
        <begin position="388"/>
        <end position="409"/>
    </location>
</feature>
<sequence length="522" mass="56050">LTKTETWIVLASTWMFGAVLALDRLTSASYQTIATNSFDSHSLLTLVSVTRSISAVSALPVFAQVYELIGREWAYASGLVIYIAGNTLMAVSQNIAQYGAGACLHEVGANGLFVSQLLLIAALSSSRNRLFFQVLPQTAFFVLGFPSAKIYNAVLAGPGWRFGISTFSFLVPVALLPLLVSLFLARRRHARAQRFGVSTDVPVQHTSRSVAVQLWINADLVGLLLLVITLSLLLVPLVLATRLQASFSSAKVLAPLLVGALVGLPCFLAWERFGARRPAIPLELVASRAVFFSAAASMLFWCGWTVCTTYLPTILYVVMDTSDTEQQYISAIFNTTTAAMQVVVVAPTVRWIRRLYPFQISGIILALVSTIMLTAFTTANDKVRIAMAMLVAGVGDAMFAPATLVSIQVTVPDRHLASATASWSIMFFIGSAVGSAIAGATWSELVQNKLESLSQFSASEQAQVYAEPLTWIENNSAGSIIRAAVIGSVYSPTQRVLAIIGSVIMGVAVLIALFCPHPVLSD</sequence>
<feature type="transmembrane region" description="Helical" evidence="7">
    <location>
        <begin position="72"/>
        <end position="91"/>
    </location>
</feature>
<feature type="transmembrane region" description="Helical" evidence="7">
    <location>
        <begin position="496"/>
        <end position="519"/>
    </location>
</feature>
<dbReference type="Gene3D" id="1.20.1250.20">
    <property type="entry name" value="MFS general substrate transporter like domains"/>
    <property type="match status" value="2"/>
</dbReference>
<dbReference type="PANTHER" id="PTHR23501:SF92">
    <property type="entry name" value="GLUTATHIONE EXCHANGER 1-RELATED"/>
    <property type="match status" value="1"/>
</dbReference>
<keyword evidence="4 7" id="KW-1133">Transmembrane helix</keyword>
<feature type="transmembrane region" description="Helical" evidence="7">
    <location>
        <begin position="103"/>
        <end position="124"/>
    </location>
</feature>
<feature type="transmembrane region" description="Helical" evidence="7">
    <location>
        <begin position="220"/>
        <end position="240"/>
    </location>
</feature>
<dbReference type="InterPro" id="IPR011701">
    <property type="entry name" value="MFS"/>
</dbReference>
<proteinExistence type="predicted"/>
<dbReference type="GO" id="GO:0005886">
    <property type="term" value="C:plasma membrane"/>
    <property type="evidence" value="ECO:0007669"/>
    <property type="project" value="TreeGrafter"/>
</dbReference>
<feature type="transmembrane region" description="Helical" evidence="7">
    <location>
        <begin position="6"/>
        <end position="22"/>
    </location>
</feature>
<feature type="transmembrane region" description="Helical" evidence="7">
    <location>
        <begin position="331"/>
        <end position="352"/>
    </location>
</feature>
<keyword evidence="5" id="KW-0406">Ion transport</keyword>
<evidence type="ECO:0000256" key="6">
    <source>
        <dbReference type="ARBA" id="ARBA00023136"/>
    </source>
</evidence>
<accession>A0A317XEW8</accession>
<feature type="transmembrane region" description="Helical" evidence="7">
    <location>
        <begin position="160"/>
        <end position="185"/>
    </location>
</feature>
<comment type="subcellular location">
    <subcellularLocation>
        <location evidence="1">Endomembrane system</location>
        <topology evidence="1">Multi-pass membrane protein</topology>
    </subcellularLocation>
</comment>
<evidence type="ECO:0000256" key="5">
    <source>
        <dbReference type="ARBA" id="ARBA00023065"/>
    </source>
</evidence>
<feature type="transmembrane region" description="Helical" evidence="7">
    <location>
        <begin position="130"/>
        <end position="148"/>
    </location>
</feature>
<keyword evidence="6 7" id="KW-0472">Membrane</keyword>
<feature type="transmembrane region" description="Helical" evidence="7">
    <location>
        <begin position="43"/>
        <end position="66"/>
    </location>
</feature>
<feature type="non-terminal residue" evidence="8">
    <location>
        <position position="522"/>
    </location>
</feature>
<dbReference type="InParanoid" id="A0A317XEW8"/>
<feature type="transmembrane region" description="Helical" evidence="7">
    <location>
        <begin position="421"/>
        <end position="442"/>
    </location>
</feature>
<protein>
    <submittedName>
        <fullName evidence="8">MFS general substrate transporter</fullName>
    </submittedName>
</protein>
<dbReference type="GO" id="GO:0012505">
    <property type="term" value="C:endomembrane system"/>
    <property type="evidence" value="ECO:0007669"/>
    <property type="project" value="UniProtKB-SubCell"/>
</dbReference>
<evidence type="ECO:0000313" key="8">
    <source>
        <dbReference type="EMBL" id="PWY96973.1"/>
    </source>
</evidence>
<dbReference type="OrthoDB" id="2241241at2759"/>
<dbReference type="InterPro" id="IPR036259">
    <property type="entry name" value="MFS_trans_sf"/>
</dbReference>
<dbReference type="AlphaFoldDB" id="A0A317XEW8"/>
<feature type="transmembrane region" description="Helical" evidence="7">
    <location>
        <begin position="290"/>
        <end position="319"/>
    </location>
</feature>
<feature type="non-terminal residue" evidence="8">
    <location>
        <position position="1"/>
    </location>
</feature>
<dbReference type="EMBL" id="KZ819230">
    <property type="protein sequence ID" value="PWY96973.1"/>
    <property type="molecule type" value="Genomic_DNA"/>
</dbReference>
<evidence type="ECO:0000256" key="2">
    <source>
        <dbReference type="ARBA" id="ARBA00022448"/>
    </source>
</evidence>
<dbReference type="STRING" id="1882483.A0A317XEW8"/>
<keyword evidence="3 7" id="KW-0812">Transmembrane</keyword>
<gene>
    <name evidence="8" type="ORF">BCV70DRAFT_147894</name>
</gene>
<dbReference type="SUPFAM" id="SSF103473">
    <property type="entry name" value="MFS general substrate transporter"/>
    <property type="match status" value="1"/>
</dbReference>
<feature type="transmembrane region" description="Helical" evidence="7">
    <location>
        <begin position="252"/>
        <end position="270"/>
    </location>
</feature>
<dbReference type="PANTHER" id="PTHR23501">
    <property type="entry name" value="MAJOR FACILITATOR SUPERFAMILY"/>
    <property type="match status" value="1"/>
</dbReference>
<evidence type="ECO:0000256" key="4">
    <source>
        <dbReference type="ARBA" id="ARBA00022989"/>
    </source>
</evidence>
<dbReference type="Proteomes" id="UP000246740">
    <property type="component" value="Unassembled WGS sequence"/>
</dbReference>
<reference evidence="8 9" key="1">
    <citation type="journal article" date="2018" name="Mol. Biol. Evol.">
        <title>Broad Genomic Sampling Reveals a Smut Pathogenic Ancestry of the Fungal Clade Ustilaginomycotina.</title>
        <authorList>
            <person name="Kijpornyongpan T."/>
            <person name="Mondo S.J."/>
            <person name="Barry K."/>
            <person name="Sandor L."/>
            <person name="Lee J."/>
            <person name="Lipzen A."/>
            <person name="Pangilinan J."/>
            <person name="LaButti K."/>
            <person name="Hainaut M."/>
            <person name="Henrissat B."/>
            <person name="Grigoriev I.V."/>
            <person name="Spatafora J.W."/>
            <person name="Aime M.C."/>
        </authorList>
    </citation>
    <scope>NUCLEOTIDE SEQUENCE [LARGE SCALE GENOMIC DNA]</scope>
    <source>
        <strain evidence="8 9">MCA 3645</strain>
    </source>
</reference>
<evidence type="ECO:0000256" key="7">
    <source>
        <dbReference type="SAM" id="Phobius"/>
    </source>
</evidence>
<evidence type="ECO:0000256" key="3">
    <source>
        <dbReference type="ARBA" id="ARBA00022692"/>
    </source>
</evidence>
<dbReference type="Pfam" id="PF07690">
    <property type="entry name" value="MFS_1"/>
    <property type="match status" value="1"/>
</dbReference>
<feature type="transmembrane region" description="Helical" evidence="7">
    <location>
        <begin position="358"/>
        <end position="376"/>
    </location>
</feature>
<name>A0A317XEW8_9BASI</name>
<keyword evidence="9" id="KW-1185">Reference proteome</keyword>
<keyword evidence="2" id="KW-0813">Transport</keyword>